<dbReference type="GO" id="GO:0009401">
    <property type="term" value="P:phosphoenolpyruvate-dependent sugar phosphotransferase system"/>
    <property type="evidence" value="ECO:0007669"/>
    <property type="project" value="InterPro"/>
</dbReference>
<organism evidence="8 9">
    <name type="scientific">Geomicrobium halophilum</name>
    <dbReference type="NCBI Taxonomy" id="549000"/>
    <lineage>
        <taxon>Bacteria</taxon>
        <taxon>Bacillati</taxon>
        <taxon>Bacillota</taxon>
        <taxon>Bacilli</taxon>
        <taxon>Bacillales</taxon>
        <taxon>Geomicrobium</taxon>
    </lineage>
</organism>
<dbReference type="InterPro" id="IPR013011">
    <property type="entry name" value="PTS_EIIB_2"/>
</dbReference>
<dbReference type="InterPro" id="IPR036095">
    <property type="entry name" value="PTS_EIIB-like_sf"/>
</dbReference>
<dbReference type="InterPro" id="IPR036388">
    <property type="entry name" value="WH-like_DNA-bd_sf"/>
</dbReference>
<dbReference type="SUPFAM" id="SSF63520">
    <property type="entry name" value="PTS-regulatory domain, PRD"/>
    <property type="match status" value="2"/>
</dbReference>
<dbReference type="EMBL" id="JACHHJ010000002">
    <property type="protein sequence ID" value="MBB6449623.1"/>
    <property type="molecule type" value="Genomic_DNA"/>
</dbReference>
<dbReference type="InterPro" id="IPR036390">
    <property type="entry name" value="WH_DNA-bd_sf"/>
</dbReference>
<evidence type="ECO:0000259" key="7">
    <source>
        <dbReference type="PROSITE" id="PS51372"/>
    </source>
</evidence>
<keyword evidence="3" id="KW-0805">Transcription regulation</keyword>
<dbReference type="SUPFAM" id="SSF46785">
    <property type="entry name" value="Winged helix' DNA-binding domain"/>
    <property type="match status" value="1"/>
</dbReference>
<feature type="domain" description="PTS EIIA type-2" evidence="5">
    <location>
        <begin position="530"/>
        <end position="678"/>
    </location>
</feature>
<feature type="domain" description="PRD" evidence="7">
    <location>
        <begin position="310"/>
        <end position="414"/>
    </location>
</feature>
<dbReference type="Gene3D" id="1.10.10.10">
    <property type="entry name" value="Winged helix-like DNA-binding domain superfamily/Winged helix DNA-binding domain"/>
    <property type="match status" value="1"/>
</dbReference>
<dbReference type="Pfam" id="PF08279">
    <property type="entry name" value="HTH_11"/>
    <property type="match status" value="2"/>
</dbReference>
<protein>
    <submittedName>
        <fullName evidence="8">Mannitol operon transcriptional antiterminator</fullName>
    </submittedName>
</protein>
<dbReference type="InterPro" id="IPR002178">
    <property type="entry name" value="PTS_EIIA_type-2_dom"/>
</dbReference>
<comment type="caution">
    <text evidence="8">The sequence shown here is derived from an EMBL/GenBank/DDBJ whole genome shotgun (WGS) entry which is preliminary data.</text>
</comment>
<keyword evidence="9" id="KW-1185">Reference proteome</keyword>
<evidence type="ECO:0000259" key="5">
    <source>
        <dbReference type="PROSITE" id="PS51094"/>
    </source>
</evidence>
<evidence type="ECO:0000259" key="6">
    <source>
        <dbReference type="PROSITE" id="PS51099"/>
    </source>
</evidence>
<dbReference type="InterPro" id="IPR011608">
    <property type="entry name" value="PRD"/>
</dbReference>
<dbReference type="Proteomes" id="UP000568839">
    <property type="component" value="Unassembled WGS sequence"/>
</dbReference>
<dbReference type="InterPro" id="IPR050661">
    <property type="entry name" value="BglG_antiterminators"/>
</dbReference>
<dbReference type="SUPFAM" id="SSF52794">
    <property type="entry name" value="PTS system IIB component-like"/>
    <property type="match status" value="1"/>
</dbReference>
<dbReference type="InterPro" id="IPR013196">
    <property type="entry name" value="HTH_11"/>
</dbReference>
<dbReference type="RefSeq" id="WP_184403617.1">
    <property type="nucleotide sequence ID" value="NZ_JACHHJ010000002.1"/>
</dbReference>
<sequence>MYVSARERLILLTLLEAGQGVSLSELAKTAAVSPRTVQRDIKGLKQVVDYFGLKIKRGSHGVLQLEGSHSDFSQLEQFLHSFQAVDFTPEERQSLLLVKLLDSHEPMKLFTLANDLNITEATVSNDLTKATEWLEQFGLQLVRKRGYGIDIEGTETNVRRAMSSIIAENLNLGAFYRAIYAVKDNQMEREVTHRMLNFVDVSTIRLVVDTVERVKTSLPGQMSDQAYIRLIVHVTLAIERIRQGEEITMDQDQLEALETGESHETALELGEKLGQAFGISVPRAEIGYIVMHLRGAQSASVDIESFYIEESNIELIERIKALIAGVEDEWGVSLSTPSLLQGLLTHLKPTLYRIRQKMKITNPLLVRIKSEYPSLFAVVRRQVKKTFAPLEVPDEEIGYLVLHFGAVLERRKRFTPLSALVVCASGIGSAKMLASRLEQEFPEITSITNASLFDLKKYDPDDFDLFISTVHLDQSKSSLRVSPVLTTEEVNRIRAYVDERKVQPSGNRKDPANVQKTDLATFQKTADVSEAIHHFLQSYQMDGSKSVEEGLWTSCRTLEEHAQIYDSSSVYQALLARESRGGVAIPETSLALFHTRTKDVRAPVFHIVELDNSKPIASMGSEMQHVKRIMIMLAPEDFQEHELAFMSYMSMLFVGPKEQVARFETGTKEEIYYFLEQKCRDYLLALIQEGVEYE</sequence>
<proteinExistence type="predicted"/>
<evidence type="ECO:0000313" key="9">
    <source>
        <dbReference type="Proteomes" id="UP000568839"/>
    </source>
</evidence>
<dbReference type="Gene3D" id="1.10.1790.10">
    <property type="entry name" value="PRD domain"/>
    <property type="match status" value="2"/>
</dbReference>
<dbReference type="AlphaFoldDB" id="A0A841PYB8"/>
<feature type="domain" description="PRD" evidence="7">
    <location>
        <begin position="198"/>
        <end position="303"/>
    </location>
</feature>
<evidence type="ECO:0000256" key="3">
    <source>
        <dbReference type="ARBA" id="ARBA00023015"/>
    </source>
</evidence>
<dbReference type="PANTHER" id="PTHR30185">
    <property type="entry name" value="CRYPTIC BETA-GLUCOSIDE BGL OPERON ANTITERMINATOR"/>
    <property type="match status" value="1"/>
</dbReference>
<feature type="domain" description="PTS EIIB type-2" evidence="6">
    <location>
        <begin position="417"/>
        <end position="505"/>
    </location>
</feature>
<dbReference type="GO" id="GO:0008982">
    <property type="term" value="F:protein-N(PI)-phosphohistidine-sugar phosphotransferase activity"/>
    <property type="evidence" value="ECO:0007669"/>
    <property type="project" value="InterPro"/>
</dbReference>
<keyword evidence="4" id="KW-0804">Transcription</keyword>
<reference evidence="8 9" key="1">
    <citation type="submission" date="2020-08" db="EMBL/GenBank/DDBJ databases">
        <title>Genomic Encyclopedia of Type Strains, Phase IV (KMG-IV): sequencing the most valuable type-strain genomes for metagenomic binning, comparative biology and taxonomic classification.</title>
        <authorList>
            <person name="Goeker M."/>
        </authorList>
    </citation>
    <scope>NUCLEOTIDE SEQUENCE [LARGE SCALE GENOMIC DNA]</scope>
    <source>
        <strain evidence="8 9">DSM 21769</strain>
    </source>
</reference>
<gene>
    <name evidence="8" type="ORF">HNR44_001601</name>
</gene>
<dbReference type="SUPFAM" id="SSF55804">
    <property type="entry name" value="Phoshotransferase/anion transport protein"/>
    <property type="match status" value="1"/>
</dbReference>
<dbReference type="Gene3D" id="3.40.50.2300">
    <property type="match status" value="1"/>
</dbReference>
<evidence type="ECO:0000256" key="4">
    <source>
        <dbReference type="ARBA" id="ARBA00023163"/>
    </source>
</evidence>
<dbReference type="PROSITE" id="PS51094">
    <property type="entry name" value="PTS_EIIA_TYPE_2"/>
    <property type="match status" value="1"/>
</dbReference>
<dbReference type="Pfam" id="PF00359">
    <property type="entry name" value="PTS_EIIA_2"/>
    <property type="match status" value="1"/>
</dbReference>
<dbReference type="PANTHER" id="PTHR30185:SF18">
    <property type="entry name" value="TRANSCRIPTIONAL REGULATOR MTLR"/>
    <property type="match status" value="1"/>
</dbReference>
<evidence type="ECO:0000256" key="2">
    <source>
        <dbReference type="ARBA" id="ARBA00022737"/>
    </source>
</evidence>
<dbReference type="PROSITE" id="PS51372">
    <property type="entry name" value="PRD_2"/>
    <property type="match status" value="2"/>
</dbReference>
<dbReference type="Pfam" id="PF00874">
    <property type="entry name" value="PRD"/>
    <property type="match status" value="2"/>
</dbReference>
<accession>A0A841PYB8</accession>
<dbReference type="GO" id="GO:0006355">
    <property type="term" value="P:regulation of DNA-templated transcription"/>
    <property type="evidence" value="ECO:0007669"/>
    <property type="project" value="InterPro"/>
</dbReference>
<dbReference type="PROSITE" id="PS51099">
    <property type="entry name" value="PTS_EIIB_TYPE_2"/>
    <property type="match status" value="1"/>
</dbReference>
<dbReference type="Gene3D" id="3.40.930.10">
    <property type="entry name" value="Mannitol-specific EII, Chain A"/>
    <property type="match status" value="1"/>
</dbReference>
<evidence type="ECO:0000313" key="8">
    <source>
        <dbReference type="EMBL" id="MBB6449623.1"/>
    </source>
</evidence>
<name>A0A841PYB8_9BACL</name>
<evidence type="ECO:0000256" key="1">
    <source>
        <dbReference type="ARBA" id="ARBA00022679"/>
    </source>
</evidence>
<dbReference type="InterPro" id="IPR036634">
    <property type="entry name" value="PRD_sf"/>
</dbReference>
<dbReference type="InterPro" id="IPR016152">
    <property type="entry name" value="PTrfase/Anion_transptr"/>
</dbReference>
<dbReference type="CDD" id="cd05568">
    <property type="entry name" value="PTS_IIB_bgl_like"/>
    <property type="match status" value="1"/>
</dbReference>
<keyword evidence="2" id="KW-0677">Repeat</keyword>
<keyword evidence="1" id="KW-0808">Transferase</keyword>